<organism evidence="2 3">
    <name type="scientific">Cylindrotheca closterium</name>
    <dbReference type="NCBI Taxonomy" id="2856"/>
    <lineage>
        <taxon>Eukaryota</taxon>
        <taxon>Sar</taxon>
        <taxon>Stramenopiles</taxon>
        <taxon>Ochrophyta</taxon>
        <taxon>Bacillariophyta</taxon>
        <taxon>Bacillariophyceae</taxon>
        <taxon>Bacillariophycidae</taxon>
        <taxon>Bacillariales</taxon>
        <taxon>Bacillariaceae</taxon>
        <taxon>Cylindrotheca</taxon>
    </lineage>
</organism>
<comment type="caution">
    <text evidence="2">The sequence shown here is derived from an EMBL/GenBank/DDBJ whole genome shotgun (WGS) entry which is preliminary data.</text>
</comment>
<reference evidence="2" key="1">
    <citation type="submission" date="2023-08" db="EMBL/GenBank/DDBJ databases">
        <authorList>
            <person name="Audoor S."/>
            <person name="Bilcke G."/>
        </authorList>
    </citation>
    <scope>NUCLEOTIDE SEQUENCE</scope>
</reference>
<keyword evidence="3" id="KW-1185">Reference proteome</keyword>
<proteinExistence type="predicted"/>
<evidence type="ECO:0000313" key="2">
    <source>
        <dbReference type="EMBL" id="CAJ1945247.1"/>
    </source>
</evidence>
<sequence length="162" mass="17783">MALETYFATLKLERGVSSFTLVEDGATRRTPTSPPRQNDSRQALRDALARTSATKFSIDECDEPLYCPTRQLSSGFSSESVSADSLEVLINISAGSLEALLNIDDSYRTASPSKDHLALEKTADSRWSSEEFKNQTDYPMHSLVATNIRAQPWRGGAFPSSA</sequence>
<evidence type="ECO:0000256" key="1">
    <source>
        <dbReference type="SAM" id="MobiDB-lite"/>
    </source>
</evidence>
<accession>A0AAD2CUL5</accession>
<feature type="region of interest" description="Disordered" evidence="1">
    <location>
        <begin position="23"/>
        <end position="46"/>
    </location>
</feature>
<evidence type="ECO:0000313" key="3">
    <source>
        <dbReference type="Proteomes" id="UP001295423"/>
    </source>
</evidence>
<gene>
    <name evidence="2" type="ORF">CYCCA115_LOCUS9391</name>
</gene>
<name>A0AAD2CUL5_9STRA</name>
<dbReference type="AlphaFoldDB" id="A0AAD2CUL5"/>
<protein>
    <submittedName>
        <fullName evidence="2">Uncharacterized protein</fullName>
    </submittedName>
</protein>
<dbReference type="EMBL" id="CAKOGP040001335">
    <property type="protein sequence ID" value="CAJ1945247.1"/>
    <property type="molecule type" value="Genomic_DNA"/>
</dbReference>
<dbReference type="Proteomes" id="UP001295423">
    <property type="component" value="Unassembled WGS sequence"/>
</dbReference>